<sequence>MKIGIEGFTFDSAHYTSGISEKCSNIHGHTFEADVEIDGGEIDEESGMVLDFGILKNTVRDILKDWDHKLLIPEHKAKEIKTEGPFDLELKTIKGKAATTENIARGIAREIYKELNLPVEVKVYEGKKSYAIGRWPE</sequence>
<dbReference type="InterPro" id="IPR038418">
    <property type="entry name" value="6-PTP_synth/QueD_sf"/>
</dbReference>
<feature type="active site" description="Proton acceptor" evidence="4">
    <location>
        <position position="23"/>
    </location>
</feature>
<dbReference type="PANTHER" id="PTHR12589">
    <property type="entry name" value="PYRUVOYL TETRAHYDROBIOPTERIN SYNTHASE"/>
    <property type="match status" value="1"/>
</dbReference>
<evidence type="ECO:0000256" key="2">
    <source>
        <dbReference type="ARBA" id="ARBA00022833"/>
    </source>
</evidence>
<evidence type="ECO:0000256" key="1">
    <source>
        <dbReference type="ARBA" id="ARBA00022723"/>
    </source>
</evidence>
<dbReference type="AlphaFoldDB" id="A0A133U533"/>
<feature type="active site" description="Charge relay system" evidence="4">
    <location>
        <position position="125"/>
    </location>
</feature>
<keyword evidence="3" id="KW-0456">Lyase</keyword>
<feature type="binding site" evidence="5">
    <location>
        <position position="27"/>
    </location>
    <ligand>
        <name>Zn(2+)</name>
        <dbReference type="ChEBI" id="CHEBI:29105"/>
    </ligand>
</feature>
<accession>A0A133U533</accession>
<dbReference type="PIRSF" id="PIRSF006113">
    <property type="entry name" value="PTP_synth"/>
    <property type="match status" value="1"/>
</dbReference>
<dbReference type="GO" id="GO:0046872">
    <property type="term" value="F:metal ion binding"/>
    <property type="evidence" value="ECO:0007669"/>
    <property type="project" value="UniProtKB-KW"/>
</dbReference>
<dbReference type="Proteomes" id="UP000070184">
    <property type="component" value="Unassembled WGS sequence"/>
</dbReference>
<reference evidence="6 7" key="1">
    <citation type="journal article" date="2016" name="Sci. Rep.">
        <title>Metabolic traits of an uncultured archaeal lineage -MSBL1- from brine pools of the Red Sea.</title>
        <authorList>
            <person name="Mwirichia R."/>
            <person name="Alam I."/>
            <person name="Rashid M."/>
            <person name="Vinu M."/>
            <person name="Ba-Alawi W."/>
            <person name="Anthony Kamau A."/>
            <person name="Kamanda Ngugi D."/>
            <person name="Goker M."/>
            <person name="Klenk H.P."/>
            <person name="Bajic V."/>
            <person name="Stingl U."/>
        </authorList>
    </citation>
    <scope>NUCLEOTIDE SEQUENCE [LARGE SCALE GENOMIC DNA]</scope>
    <source>
        <strain evidence="6">SCGC-AAA259B11</strain>
    </source>
</reference>
<dbReference type="EMBL" id="LHXK01000044">
    <property type="protein sequence ID" value="KXA89285.1"/>
    <property type="molecule type" value="Genomic_DNA"/>
</dbReference>
<proteinExistence type="predicted"/>
<dbReference type="InterPro" id="IPR007115">
    <property type="entry name" value="6-PTP_synth/QueD"/>
</dbReference>
<dbReference type="Pfam" id="PF01242">
    <property type="entry name" value="PTPS"/>
    <property type="match status" value="1"/>
</dbReference>
<dbReference type="PANTHER" id="PTHR12589:SF7">
    <property type="entry name" value="6-PYRUVOYL TETRAHYDROBIOPTERIN SYNTHASE"/>
    <property type="match status" value="1"/>
</dbReference>
<evidence type="ECO:0008006" key="8">
    <source>
        <dbReference type="Google" id="ProtNLM"/>
    </source>
</evidence>
<organism evidence="6 7">
    <name type="scientific">candidate division MSBL1 archaeon SCGC-AAA259B11</name>
    <dbReference type="NCBI Taxonomy" id="1698260"/>
    <lineage>
        <taxon>Archaea</taxon>
        <taxon>Methanobacteriati</taxon>
        <taxon>Methanobacteriota</taxon>
        <taxon>candidate division MSBL1</taxon>
    </lineage>
</organism>
<evidence type="ECO:0000256" key="3">
    <source>
        <dbReference type="ARBA" id="ARBA00023239"/>
    </source>
</evidence>
<evidence type="ECO:0000313" key="7">
    <source>
        <dbReference type="Proteomes" id="UP000070184"/>
    </source>
</evidence>
<protein>
    <recommendedName>
        <fullName evidence="8">6-pyruvoyl tetrahydropterin synthase</fullName>
    </recommendedName>
</protein>
<feature type="binding site" evidence="5">
    <location>
        <position position="29"/>
    </location>
    <ligand>
        <name>Zn(2+)</name>
        <dbReference type="ChEBI" id="CHEBI:29105"/>
    </ligand>
</feature>
<evidence type="ECO:0000256" key="4">
    <source>
        <dbReference type="PIRSR" id="PIRSR006113-1"/>
    </source>
</evidence>
<feature type="binding site" evidence="5">
    <location>
        <position position="14"/>
    </location>
    <ligand>
        <name>Zn(2+)</name>
        <dbReference type="ChEBI" id="CHEBI:29105"/>
    </ligand>
</feature>
<comment type="cofactor">
    <cofactor evidence="5">
        <name>Zn(2+)</name>
        <dbReference type="ChEBI" id="CHEBI:29105"/>
    </cofactor>
    <text evidence="5">Binds 1 zinc ion per subunit.</text>
</comment>
<evidence type="ECO:0000313" key="6">
    <source>
        <dbReference type="EMBL" id="KXA89285.1"/>
    </source>
</evidence>
<keyword evidence="2 5" id="KW-0862">Zinc</keyword>
<dbReference type="GO" id="GO:0016829">
    <property type="term" value="F:lyase activity"/>
    <property type="evidence" value="ECO:0007669"/>
    <property type="project" value="UniProtKB-KW"/>
</dbReference>
<keyword evidence="7" id="KW-1185">Reference proteome</keyword>
<dbReference type="Gene3D" id="3.30.479.10">
    <property type="entry name" value="6-pyruvoyl tetrahydropterin synthase/QueD"/>
    <property type="match status" value="1"/>
</dbReference>
<name>A0A133U533_9EURY</name>
<comment type="caution">
    <text evidence="6">The sequence shown here is derived from an EMBL/GenBank/DDBJ whole genome shotgun (WGS) entry which is preliminary data.</text>
</comment>
<gene>
    <name evidence="6" type="ORF">AKJ61_03200</name>
</gene>
<keyword evidence="1 5" id="KW-0479">Metal-binding</keyword>
<evidence type="ECO:0000256" key="5">
    <source>
        <dbReference type="PIRSR" id="PIRSR006113-2"/>
    </source>
</evidence>
<dbReference type="SUPFAM" id="SSF55620">
    <property type="entry name" value="Tetrahydrobiopterin biosynthesis enzymes-like"/>
    <property type="match status" value="1"/>
</dbReference>
<feature type="active site" description="Charge relay system" evidence="4">
    <location>
        <position position="68"/>
    </location>
</feature>